<dbReference type="InterPro" id="IPR013424">
    <property type="entry name" value="Ice-binding_C"/>
</dbReference>
<comment type="caution">
    <text evidence="2">The sequence shown here is derived from an EMBL/GenBank/DDBJ whole genome shotgun (WGS) entry which is preliminary data.</text>
</comment>
<dbReference type="NCBIfam" id="TIGR02595">
    <property type="entry name" value="PEP_CTERM"/>
    <property type="match status" value="1"/>
</dbReference>
<proteinExistence type="predicted"/>
<dbReference type="Proteomes" id="UP000604083">
    <property type="component" value="Unassembled WGS sequence"/>
</dbReference>
<dbReference type="Pfam" id="PF07589">
    <property type="entry name" value="PEP-CTERM"/>
    <property type="match status" value="1"/>
</dbReference>
<organism evidence="2 3">
    <name type="scientific">Roseibacillus ishigakijimensis</name>
    <dbReference type="NCBI Taxonomy" id="454146"/>
    <lineage>
        <taxon>Bacteria</taxon>
        <taxon>Pseudomonadati</taxon>
        <taxon>Verrucomicrobiota</taxon>
        <taxon>Verrucomicrobiia</taxon>
        <taxon>Verrucomicrobiales</taxon>
        <taxon>Verrucomicrobiaceae</taxon>
        <taxon>Roseibacillus</taxon>
    </lineage>
</organism>
<gene>
    <name evidence="2" type="ORF">JIN78_10720</name>
</gene>
<dbReference type="RefSeq" id="WP_200391969.1">
    <property type="nucleotide sequence ID" value="NZ_JAENIO010000026.1"/>
</dbReference>
<evidence type="ECO:0000313" key="3">
    <source>
        <dbReference type="Proteomes" id="UP000604083"/>
    </source>
</evidence>
<reference evidence="2" key="1">
    <citation type="submission" date="2021-01" db="EMBL/GenBank/DDBJ databases">
        <title>Modified the classification status of verrucomicrobia.</title>
        <authorList>
            <person name="Feng X."/>
        </authorList>
    </citation>
    <scope>NUCLEOTIDE SEQUENCE</scope>
    <source>
        <strain evidence="2">KCTC 12986</strain>
    </source>
</reference>
<dbReference type="EMBL" id="JAENIO010000026">
    <property type="protein sequence ID" value="MBK1834533.1"/>
    <property type="molecule type" value="Genomic_DNA"/>
</dbReference>
<feature type="domain" description="Ice-binding protein C-terminal" evidence="1">
    <location>
        <begin position="157"/>
        <end position="180"/>
    </location>
</feature>
<evidence type="ECO:0000313" key="2">
    <source>
        <dbReference type="EMBL" id="MBK1834533.1"/>
    </source>
</evidence>
<protein>
    <submittedName>
        <fullName evidence="2">PEP-CTERM sorting domain-containing protein</fullName>
    </submittedName>
</protein>
<keyword evidence="3" id="KW-1185">Reference proteome</keyword>
<name>A0A934RPE8_9BACT</name>
<evidence type="ECO:0000259" key="1">
    <source>
        <dbReference type="Pfam" id="PF07589"/>
    </source>
</evidence>
<dbReference type="AlphaFoldDB" id="A0A934RPE8"/>
<sequence>MKTITTALPNLPATAMNKHHSPLRTLSLLALLATASTSPASTIIANLVYTDQGDGSYLYELTITNDCPEDVFTFDFTDVPANDSILGPSLTIPMGFDGDYDASTPALGFFGDSELFMAGETYSGFSFLSNAAPNTAFTMFQASTFADDITGSVTISPVPEPSSSLLAGLVFGASILLRRRPA</sequence>
<accession>A0A934RPE8</accession>